<dbReference type="PRINTS" id="PR00105">
    <property type="entry name" value="C5METTRFRASE"/>
</dbReference>
<dbReference type="AlphaFoldDB" id="A0A239PMF4"/>
<dbReference type="NCBIfam" id="TIGR00675">
    <property type="entry name" value="dcm"/>
    <property type="match status" value="1"/>
</dbReference>
<evidence type="ECO:0000256" key="6">
    <source>
        <dbReference type="ARBA" id="ARBA00047422"/>
    </source>
</evidence>
<dbReference type="Gene3D" id="3.40.50.150">
    <property type="entry name" value="Vaccinia Virus protein VP39"/>
    <property type="match status" value="1"/>
</dbReference>
<evidence type="ECO:0000313" key="9">
    <source>
        <dbReference type="EMBL" id="SNT68956.1"/>
    </source>
</evidence>
<dbReference type="GO" id="GO:0003677">
    <property type="term" value="F:DNA binding"/>
    <property type="evidence" value="ECO:0007669"/>
    <property type="project" value="TreeGrafter"/>
</dbReference>
<proteinExistence type="inferred from homology"/>
<evidence type="ECO:0000313" key="10">
    <source>
        <dbReference type="Proteomes" id="UP000198307"/>
    </source>
</evidence>
<feature type="active site" evidence="7">
    <location>
        <position position="129"/>
    </location>
</feature>
<name>A0A239PMF4_9RHOB</name>
<dbReference type="PANTHER" id="PTHR10629">
    <property type="entry name" value="CYTOSINE-SPECIFIC METHYLTRANSFERASE"/>
    <property type="match status" value="1"/>
</dbReference>
<dbReference type="GO" id="GO:0009307">
    <property type="term" value="P:DNA restriction-modification system"/>
    <property type="evidence" value="ECO:0007669"/>
    <property type="project" value="UniProtKB-KW"/>
</dbReference>
<accession>A0A239PMF4</accession>
<keyword evidence="4 7" id="KW-0949">S-adenosyl-L-methionine</keyword>
<reference evidence="9 10" key="1">
    <citation type="submission" date="2017-07" db="EMBL/GenBank/DDBJ databases">
        <authorList>
            <person name="Sun Z.S."/>
            <person name="Albrecht U."/>
            <person name="Echele G."/>
            <person name="Lee C.C."/>
        </authorList>
    </citation>
    <scope>NUCLEOTIDE SEQUENCE [LARGE SCALE GENOMIC DNA]</scope>
    <source>
        <strain evidence="9 10">DSM 14827</strain>
    </source>
</reference>
<evidence type="ECO:0000256" key="2">
    <source>
        <dbReference type="ARBA" id="ARBA00022603"/>
    </source>
</evidence>
<dbReference type="InterPro" id="IPR029063">
    <property type="entry name" value="SAM-dependent_MTases_sf"/>
</dbReference>
<dbReference type="OrthoDB" id="9813719at2"/>
<dbReference type="SUPFAM" id="SSF53335">
    <property type="entry name" value="S-adenosyl-L-methionine-dependent methyltransferases"/>
    <property type="match status" value="1"/>
</dbReference>
<sequence>MAKKYAIIDLFAGPGGLGEGFSRAGQEAEAKARIHLSIEMEPHAVQTLRLRSFLRSFETVPREYHDALNAGHGLPDWKELYPSNWEQANAEVRQRVLGQEGVFEELAVELDRARETYHGDTILIGGPPCQAYSLAGRSRNKGKQGYIPEDDDRHYLYREYVRILNRLEPSVFIMENVKGMLSSRVDGGGIFSRVLDDLEAAGEHGYRLLPLATTPPANGERADGRDFLIRAEEHGVPQARHRVIVLGIRNDIPIPTIDVPLLGEPQVPVTVSEAIDDLLRLRSGLSRKDSASAWHDAVHEQAERIARDKAIETDIRHIARDVANADSRPEFRTARTRGNGEFLPNHLRDWLLDDTLAVTLHHETRGHIPADLGRYLFSAAYSRVHDRAPKLSQFPEFLQPEHRNRSSGDFADRFRTQVATRPSTTVTSHISKDGHYFIHPDPGQCRSLTVREAARLQTFPDNYFFCGPRTMQYHQVGNAVPPYLAYQIAKAVLRLVG</sequence>
<dbReference type="InterPro" id="IPR050390">
    <property type="entry name" value="C5-Methyltransferase"/>
</dbReference>
<comment type="catalytic activity">
    <reaction evidence="6">
        <text>a 2'-deoxycytidine in DNA + S-adenosyl-L-methionine = a 5-methyl-2'-deoxycytidine in DNA + S-adenosyl-L-homocysteine + H(+)</text>
        <dbReference type="Rhea" id="RHEA:13681"/>
        <dbReference type="Rhea" id="RHEA-COMP:11369"/>
        <dbReference type="Rhea" id="RHEA-COMP:11370"/>
        <dbReference type="ChEBI" id="CHEBI:15378"/>
        <dbReference type="ChEBI" id="CHEBI:57856"/>
        <dbReference type="ChEBI" id="CHEBI:59789"/>
        <dbReference type="ChEBI" id="CHEBI:85452"/>
        <dbReference type="ChEBI" id="CHEBI:85454"/>
        <dbReference type="EC" id="2.1.1.37"/>
    </reaction>
</comment>
<evidence type="ECO:0000256" key="3">
    <source>
        <dbReference type="ARBA" id="ARBA00022679"/>
    </source>
</evidence>
<gene>
    <name evidence="9" type="ORF">SAMN05444959_101519</name>
</gene>
<dbReference type="GO" id="GO:0044027">
    <property type="term" value="P:negative regulation of gene expression via chromosomal CpG island methylation"/>
    <property type="evidence" value="ECO:0007669"/>
    <property type="project" value="TreeGrafter"/>
</dbReference>
<keyword evidence="2 7" id="KW-0489">Methyltransferase</keyword>
<dbReference type="Proteomes" id="UP000198307">
    <property type="component" value="Unassembled WGS sequence"/>
</dbReference>
<organism evidence="9 10">
    <name type="scientific">Paracoccus seriniphilus</name>
    <dbReference type="NCBI Taxonomy" id="184748"/>
    <lineage>
        <taxon>Bacteria</taxon>
        <taxon>Pseudomonadati</taxon>
        <taxon>Pseudomonadota</taxon>
        <taxon>Alphaproteobacteria</taxon>
        <taxon>Rhodobacterales</taxon>
        <taxon>Paracoccaceae</taxon>
        <taxon>Paracoccus</taxon>
    </lineage>
</organism>
<evidence type="ECO:0000256" key="1">
    <source>
        <dbReference type="ARBA" id="ARBA00011975"/>
    </source>
</evidence>
<evidence type="ECO:0000256" key="4">
    <source>
        <dbReference type="ARBA" id="ARBA00022691"/>
    </source>
</evidence>
<keyword evidence="10" id="KW-1185">Reference proteome</keyword>
<dbReference type="PROSITE" id="PS51679">
    <property type="entry name" value="SAM_MT_C5"/>
    <property type="match status" value="1"/>
</dbReference>
<evidence type="ECO:0000256" key="8">
    <source>
        <dbReference type="RuleBase" id="RU000416"/>
    </source>
</evidence>
<dbReference type="RefSeq" id="WP_089342822.1">
    <property type="nucleotide sequence ID" value="NZ_CP067129.1"/>
</dbReference>
<keyword evidence="3 7" id="KW-0808">Transferase</keyword>
<dbReference type="Gene3D" id="3.90.120.10">
    <property type="entry name" value="DNA Methylase, subunit A, domain 2"/>
    <property type="match status" value="1"/>
</dbReference>
<dbReference type="EC" id="2.1.1.37" evidence="1"/>
<dbReference type="EMBL" id="FZQB01000001">
    <property type="protein sequence ID" value="SNT68956.1"/>
    <property type="molecule type" value="Genomic_DNA"/>
</dbReference>
<evidence type="ECO:0000256" key="7">
    <source>
        <dbReference type="PROSITE-ProRule" id="PRU01016"/>
    </source>
</evidence>
<keyword evidence="5" id="KW-0680">Restriction system</keyword>
<protein>
    <recommendedName>
        <fullName evidence="1">DNA (cytosine-5-)-methyltransferase</fullName>
        <ecNumber evidence="1">2.1.1.37</ecNumber>
    </recommendedName>
</protein>
<dbReference type="PANTHER" id="PTHR10629:SF52">
    <property type="entry name" value="DNA (CYTOSINE-5)-METHYLTRANSFERASE 1"/>
    <property type="match status" value="1"/>
</dbReference>
<evidence type="ECO:0000256" key="5">
    <source>
        <dbReference type="ARBA" id="ARBA00022747"/>
    </source>
</evidence>
<dbReference type="GO" id="GO:0032259">
    <property type="term" value="P:methylation"/>
    <property type="evidence" value="ECO:0007669"/>
    <property type="project" value="UniProtKB-KW"/>
</dbReference>
<comment type="similarity">
    <text evidence="7 8">Belongs to the class I-like SAM-binding methyltransferase superfamily. C5-methyltransferase family.</text>
</comment>
<dbReference type="Pfam" id="PF00145">
    <property type="entry name" value="DNA_methylase"/>
    <property type="match status" value="1"/>
</dbReference>
<dbReference type="GO" id="GO:0003886">
    <property type="term" value="F:DNA (cytosine-5-)-methyltransferase activity"/>
    <property type="evidence" value="ECO:0007669"/>
    <property type="project" value="UniProtKB-EC"/>
</dbReference>
<dbReference type="InterPro" id="IPR001525">
    <property type="entry name" value="C5_MeTfrase"/>
</dbReference>